<reference evidence="1" key="1">
    <citation type="submission" date="2013-12" db="EMBL/GenBank/DDBJ databases">
        <title>A Varibaculum cambriense genome reconstructed from a premature infant gut community with otherwise low bacterial novelty that shifts toward anaerobic metabolism during the third week of life.</title>
        <authorList>
            <person name="Brown C.T."/>
            <person name="Sharon I."/>
            <person name="Thomas B.C."/>
            <person name="Castelle C.J."/>
            <person name="Morowitz M.J."/>
            <person name="Banfield J.F."/>
        </authorList>
    </citation>
    <scope>NUCLEOTIDE SEQUENCE</scope>
</reference>
<comment type="caution">
    <text evidence="1">The sequence shown here is derived from an EMBL/GenBank/DDBJ whole genome shotgun (WGS) entry which is preliminary data.</text>
</comment>
<gene>
    <name evidence="1" type="ORF">Q604_UNBC17658G0001</name>
</gene>
<organism evidence="1">
    <name type="scientific">human gut metagenome</name>
    <dbReference type="NCBI Taxonomy" id="408170"/>
    <lineage>
        <taxon>unclassified sequences</taxon>
        <taxon>metagenomes</taxon>
        <taxon>organismal metagenomes</taxon>
    </lineage>
</organism>
<sequence length="40" mass="4096">MYANDQIPMLVEAGGVAKLGGKVVDDIKANNSDSMVGSVT</sequence>
<dbReference type="EMBL" id="AZMM01017658">
    <property type="protein sequence ID" value="ETJ25787.1"/>
    <property type="molecule type" value="Genomic_DNA"/>
</dbReference>
<proteinExistence type="predicted"/>
<feature type="non-terminal residue" evidence="1">
    <location>
        <position position="40"/>
    </location>
</feature>
<dbReference type="AlphaFoldDB" id="W1X604"/>
<accession>W1X604</accession>
<evidence type="ECO:0000313" key="1">
    <source>
        <dbReference type="EMBL" id="ETJ25787.1"/>
    </source>
</evidence>
<protein>
    <submittedName>
        <fullName evidence="1">Uncharacterized protein</fullName>
    </submittedName>
</protein>
<dbReference type="Gene3D" id="3.40.190.10">
    <property type="entry name" value="Periplasmic binding protein-like II"/>
    <property type="match status" value="1"/>
</dbReference>
<name>W1X604_9ZZZZ</name>